<protein>
    <submittedName>
        <fullName evidence="1">Uncharacterized protein</fullName>
    </submittedName>
</protein>
<name>A0A1G9GKG2_9HYPH</name>
<keyword evidence="2" id="KW-1185">Reference proteome</keyword>
<organism evidence="1 2">
    <name type="scientific">Mesorhizobium muleiense</name>
    <dbReference type="NCBI Taxonomy" id="1004279"/>
    <lineage>
        <taxon>Bacteria</taxon>
        <taxon>Pseudomonadati</taxon>
        <taxon>Pseudomonadota</taxon>
        <taxon>Alphaproteobacteria</taxon>
        <taxon>Hyphomicrobiales</taxon>
        <taxon>Phyllobacteriaceae</taxon>
        <taxon>Mesorhizobium</taxon>
    </lineage>
</organism>
<evidence type="ECO:0000313" key="1">
    <source>
        <dbReference type="EMBL" id="SDL01178.1"/>
    </source>
</evidence>
<sequence>MIKTESKTGSAAVKDILLWNRDRLNEVIRAVMQVLEAEMDEALGASKERAHAGASRLSLALLRAENYLRTYCGSIIPSFDAFTAANVLLVESNFRITFFRWKSTVYRDIPKIVPMSHDDFPCDTKSMHCISLGDRL</sequence>
<reference evidence="2" key="1">
    <citation type="submission" date="2016-10" db="EMBL/GenBank/DDBJ databases">
        <authorList>
            <person name="Varghese N."/>
            <person name="Submissions S."/>
        </authorList>
    </citation>
    <scope>NUCLEOTIDE SEQUENCE [LARGE SCALE GENOMIC DNA]</scope>
    <source>
        <strain evidence="2">CGMCC 1.11022</strain>
    </source>
</reference>
<evidence type="ECO:0000313" key="2">
    <source>
        <dbReference type="Proteomes" id="UP000198894"/>
    </source>
</evidence>
<accession>A0A1G9GKG2</accession>
<proteinExistence type="predicted"/>
<dbReference type="Proteomes" id="UP000198894">
    <property type="component" value="Unassembled WGS sequence"/>
</dbReference>
<dbReference type="AlphaFoldDB" id="A0A1G9GKG2"/>
<gene>
    <name evidence="1" type="ORF">SAMN05428953_1258</name>
</gene>
<dbReference type="EMBL" id="FNEE01000025">
    <property type="protein sequence ID" value="SDL01178.1"/>
    <property type="molecule type" value="Genomic_DNA"/>
</dbReference>